<comment type="caution">
    <text evidence="1">The sequence shown here is derived from an EMBL/GenBank/DDBJ whole genome shotgun (WGS) entry which is preliminary data.</text>
</comment>
<proteinExistence type="predicted"/>
<evidence type="ECO:0000313" key="1">
    <source>
        <dbReference type="EMBL" id="TWT28512.1"/>
    </source>
</evidence>
<reference evidence="1 2" key="1">
    <citation type="submission" date="2019-08" db="EMBL/GenBank/DDBJ databases">
        <authorList>
            <person name="Lei W."/>
        </authorList>
    </citation>
    <scope>NUCLEOTIDE SEQUENCE [LARGE SCALE GENOMIC DNA]</scope>
    <source>
        <strain evidence="1 2">CCUG 58627</strain>
    </source>
</reference>
<dbReference type="Proteomes" id="UP000320791">
    <property type="component" value="Unassembled WGS sequence"/>
</dbReference>
<keyword evidence="2" id="KW-1185">Reference proteome</keyword>
<name>A0A5C5USB7_9CORY</name>
<gene>
    <name evidence="1" type="ORF">FRX94_02780</name>
</gene>
<dbReference type="OrthoDB" id="4419866at2"/>
<protein>
    <recommendedName>
        <fullName evidence="3">DUF4352 domain-containing protein</fullName>
    </recommendedName>
</protein>
<sequence>MGSIDARKTWLCSAALVVVSGALVTGCSVLDLSETPLQPDPTVSASQVAKPTFSATAVDPVIVEDLYGSHHDPGLNVDWTLVGATMAPYGGVQVTLYIKNLNEVPLPPDAVSTAKLTFQDYAGNTIEAEPMNKDSSGVEVGLDLPLGAGAKTTIVYAFNTNLGNLYSAELQTGNVVFKGSLFG</sequence>
<dbReference type="RefSeq" id="WP_146323597.1">
    <property type="nucleotide sequence ID" value="NZ_BAABLR010000014.1"/>
</dbReference>
<evidence type="ECO:0000313" key="2">
    <source>
        <dbReference type="Proteomes" id="UP000320791"/>
    </source>
</evidence>
<accession>A0A5C5USB7</accession>
<organism evidence="1 2">
    <name type="scientific">Corynebacterium canis</name>
    <dbReference type="NCBI Taxonomy" id="679663"/>
    <lineage>
        <taxon>Bacteria</taxon>
        <taxon>Bacillati</taxon>
        <taxon>Actinomycetota</taxon>
        <taxon>Actinomycetes</taxon>
        <taxon>Mycobacteriales</taxon>
        <taxon>Corynebacteriaceae</taxon>
        <taxon>Corynebacterium</taxon>
    </lineage>
</organism>
<dbReference type="EMBL" id="VOHM01000004">
    <property type="protein sequence ID" value="TWT28512.1"/>
    <property type="molecule type" value="Genomic_DNA"/>
</dbReference>
<dbReference type="AlphaFoldDB" id="A0A5C5USB7"/>
<evidence type="ECO:0008006" key="3">
    <source>
        <dbReference type="Google" id="ProtNLM"/>
    </source>
</evidence>
<dbReference type="PROSITE" id="PS51257">
    <property type="entry name" value="PROKAR_LIPOPROTEIN"/>
    <property type="match status" value="1"/>
</dbReference>